<accession>A0A7U9HFL2</accession>
<protein>
    <submittedName>
        <fullName evidence="1">Uncharacterized protein</fullName>
    </submittedName>
</protein>
<organism evidence="1 2">
    <name type="scientific">Streptomyces lividans 1326</name>
    <dbReference type="NCBI Taxonomy" id="1200984"/>
    <lineage>
        <taxon>Bacteria</taxon>
        <taxon>Bacillati</taxon>
        <taxon>Actinomycetota</taxon>
        <taxon>Actinomycetes</taxon>
        <taxon>Kitasatosporales</taxon>
        <taxon>Streptomycetaceae</taxon>
        <taxon>Streptomyces</taxon>
    </lineage>
</organism>
<gene>
    <name evidence="1" type="ORF">SLI_6109</name>
</gene>
<proteinExistence type="predicted"/>
<dbReference type="Proteomes" id="UP000014062">
    <property type="component" value="Chromosome"/>
</dbReference>
<evidence type="ECO:0000313" key="1">
    <source>
        <dbReference type="EMBL" id="EOY50816.1"/>
    </source>
</evidence>
<sequence>MSRLPRPWTPVTMSSRIAVHTECAGIRMTDLRLDPQKRRRWTRFQRL</sequence>
<reference evidence="2" key="1">
    <citation type="journal article" date="2013" name="Genome Biol. Evol.">
        <title>The genome sequence of Streptomyces lividans 66 reveals a novel tRNA-dependent peptide biosynthetic system within a metal-related genomic island.</title>
        <authorList>
            <person name="Cruz-Morales P."/>
            <person name="Vijgenboom E."/>
            <person name="Iruegas-Bocardo F."/>
            <person name="Girard G."/>
            <person name="Yanez-Guerra L.A."/>
            <person name="Ramos-Aboites H.E."/>
            <person name="Pernodet J.L."/>
            <person name="Anne J."/>
            <person name="van Wezel G.P."/>
            <person name="Barona-Gomez F."/>
        </authorList>
    </citation>
    <scope>NUCLEOTIDE SEQUENCE [LARGE SCALE GENOMIC DNA]</scope>
    <source>
        <strain evidence="2">1326</strain>
    </source>
</reference>
<dbReference type="AlphaFoldDB" id="A0A7U9HFL2"/>
<dbReference type="EMBL" id="CM001889">
    <property type="protein sequence ID" value="EOY50816.1"/>
    <property type="molecule type" value="Genomic_DNA"/>
</dbReference>
<evidence type="ECO:0000313" key="2">
    <source>
        <dbReference type="Proteomes" id="UP000014062"/>
    </source>
</evidence>
<name>A0A7U9HFL2_STRLI</name>